<dbReference type="Proteomes" id="UP000533269">
    <property type="component" value="Unassembled WGS sequence"/>
</dbReference>
<protein>
    <recommendedName>
        <fullName evidence="4">Lipoprotein</fullName>
    </recommendedName>
</protein>
<evidence type="ECO:0000256" key="1">
    <source>
        <dbReference type="SAM" id="SignalP"/>
    </source>
</evidence>
<sequence length="145" mass="15132">MRPRWWLPLSCGLLALLPSCSLESKDCTTMGGVSGVGFDASALPTTAPLPWQATSCADDVCQDQVVDDYQNTWFHAGNDQLNGDPVTAHLKIVAADGTVLVYSTTQAVPRRHDVNGNGCGPLIWVAGAVVEADGTLAAAPAPESP</sequence>
<feature type="signal peptide" evidence="1">
    <location>
        <begin position="1"/>
        <end position="24"/>
    </location>
</feature>
<proteinExistence type="predicted"/>
<evidence type="ECO:0008006" key="4">
    <source>
        <dbReference type="Google" id="ProtNLM"/>
    </source>
</evidence>
<dbReference type="RefSeq" id="WP_183389925.1">
    <property type="nucleotide sequence ID" value="NZ_JACHVY010000001.1"/>
</dbReference>
<dbReference type="EMBL" id="JACHVY010000001">
    <property type="protein sequence ID" value="MBB2899221.1"/>
    <property type="molecule type" value="Genomic_DNA"/>
</dbReference>
<keyword evidence="1" id="KW-0732">Signal</keyword>
<feature type="chain" id="PRO_5038721998" description="Lipoprotein" evidence="1">
    <location>
        <begin position="25"/>
        <end position="145"/>
    </location>
</feature>
<gene>
    <name evidence="2" type="ORF">FHR75_000009</name>
</gene>
<accession>A0A7W4XUQ8</accession>
<evidence type="ECO:0000313" key="3">
    <source>
        <dbReference type="Proteomes" id="UP000533269"/>
    </source>
</evidence>
<evidence type="ECO:0000313" key="2">
    <source>
        <dbReference type="EMBL" id="MBB2899221.1"/>
    </source>
</evidence>
<dbReference type="AlphaFoldDB" id="A0A7W4XUQ8"/>
<name>A0A7W4XUQ8_KINRA</name>
<reference evidence="2 3" key="2">
    <citation type="submission" date="2020-08" db="EMBL/GenBank/DDBJ databases">
        <authorList>
            <person name="Partida-Martinez L."/>
            <person name="Huntemann M."/>
            <person name="Clum A."/>
            <person name="Wang J."/>
            <person name="Palaniappan K."/>
            <person name="Ritter S."/>
            <person name="Chen I.-M."/>
            <person name="Stamatis D."/>
            <person name="Reddy T."/>
            <person name="O'Malley R."/>
            <person name="Daum C."/>
            <person name="Shapiro N."/>
            <person name="Ivanova N."/>
            <person name="Kyrpides N."/>
            <person name="Woyke T."/>
        </authorList>
    </citation>
    <scope>NUCLEOTIDE SEQUENCE [LARGE SCALE GENOMIC DNA]</scope>
    <source>
        <strain evidence="2 3">AS2.23</strain>
    </source>
</reference>
<reference evidence="2 3" key="1">
    <citation type="submission" date="2020-08" db="EMBL/GenBank/DDBJ databases">
        <title>The Agave Microbiome: Exploring the role of microbial communities in plant adaptations to desert environments.</title>
        <authorList>
            <person name="Partida-Martinez L.P."/>
        </authorList>
    </citation>
    <scope>NUCLEOTIDE SEQUENCE [LARGE SCALE GENOMIC DNA]</scope>
    <source>
        <strain evidence="2 3">AS2.23</strain>
    </source>
</reference>
<organism evidence="2 3">
    <name type="scientific">Kineococcus radiotolerans</name>
    <dbReference type="NCBI Taxonomy" id="131568"/>
    <lineage>
        <taxon>Bacteria</taxon>
        <taxon>Bacillati</taxon>
        <taxon>Actinomycetota</taxon>
        <taxon>Actinomycetes</taxon>
        <taxon>Kineosporiales</taxon>
        <taxon>Kineosporiaceae</taxon>
        <taxon>Kineococcus</taxon>
    </lineage>
</organism>
<comment type="caution">
    <text evidence="2">The sequence shown here is derived from an EMBL/GenBank/DDBJ whole genome shotgun (WGS) entry which is preliminary data.</text>
</comment>